<reference evidence="1 2" key="2">
    <citation type="submission" date="2007-04" db="EMBL/GenBank/DDBJ databases">
        <title>Draft genome sequence of Ruminococcus obeum (ATCC 29174).</title>
        <authorList>
            <person name="Sudarsanam P."/>
            <person name="Ley R."/>
            <person name="Guruge J."/>
            <person name="Turnbaugh P.J."/>
            <person name="Mahowald M."/>
            <person name="Liep D."/>
            <person name="Gordon J."/>
        </authorList>
    </citation>
    <scope>NUCLEOTIDE SEQUENCE [LARGE SCALE GENOMIC DNA]</scope>
    <source>
        <strain evidence="1 2">ATCC 29174</strain>
    </source>
</reference>
<dbReference type="EMBL" id="AAVO02000004">
    <property type="protein sequence ID" value="EDM87929.1"/>
    <property type="molecule type" value="Genomic_DNA"/>
</dbReference>
<evidence type="ECO:0000313" key="2">
    <source>
        <dbReference type="Proteomes" id="UP000006002"/>
    </source>
</evidence>
<comment type="caution">
    <text evidence="1">The sequence shown here is derived from an EMBL/GenBank/DDBJ whole genome shotgun (WGS) entry which is preliminary data.</text>
</comment>
<evidence type="ECO:0000313" key="1">
    <source>
        <dbReference type="EMBL" id="EDM87929.1"/>
    </source>
</evidence>
<proteinExistence type="predicted"/>
<dbReference type="HOGENOM" id="CLU_2462930_0_0_9"/>
<dbReference type="Proteomes" id="UP000006002">
    <property type="component" value="Unassembled WGS sequence"/>
</dbReference>
<accession>A5ZQS2</accession>
<organism evidence="1 2">
    <name type="scientific">Blautia obeum ATCC 29174</name>
    <dbReference type="NCBI Taxonomy" id="411459"/>
    <lineage>
        <taxon>Bacteria</taxon>
        <taxon>Bacillati</taxon>
        <taxon>Bacillota</taxon>
        <taxon>Clostridia</taxon>
        <taxon>Lachnospirales</taxon>
        <taxon>Lachnospiraceae</taxon>
        <taxon>Blautia</taxon>
    </lineage>
</organism>
<dbReference type="AlphaFoldDB" id="A5ZQS2"/>
<name>A5ZQS2_9FIRM</name>
<sequence>MVRYRIIRQLQKLIRKTIKFFRHFQQRMEAAIQLMLQLYRIPCMLQPKMPGSIQNQANPAKKWGTLHWVIHWREVQSVIMDGAKYPVK</sequence>
<gene>
    <name evidence="1" type="ORF">RUMOBE_01349</name>
</gene>
<protein>
    <submittedName>
        <fullName evidence="1">Uncharacterized protein</fullName>
    </submittedName>
</protein>
<reference evidence="1 2" key="1">
    <citation type="submission" date="2007-03" db="EMBL/GenBank/DDBJ databases">
        <authorList>
            <person name="Fulton L."/>
            <person name="Clifton S."/>
            <person name="Fulton B."/>
            <person name="Xu J."/>
            <person name="Minx P."/>
            <person name="Pepin K.H."/>
            <person name="Johnson M."/>
            <person name="Thiruvilangam P."/>
            <person name="Bhonagiri V."/>
            <person name="Nash W.E."/>
            <person name="Mardis E.R."/>
            <person name="Wilson R.K."/>
        </authorList>
    </citation>
    <scope>NUCLEOTIDE SEQUENCE [LARGE SCALE GENOMIC DNA]</scope>
    <source>
        <strain evidence="1 2">ATCC 29174</strain>
    </source>
</reference>